<dbReference type="InterPro" id="IPR001498">
    <property type="entry name" value="Impact_N"/>
</dbReference>
<dbReference type="AlphaFoldDB" id="R7ZX23"/>
<sequence>MEDAFITLSFISEGIYKDKGSRFLSFAYPVKTETDVKKHLDTIAKRYYDAAHRCYAYILGAPETTYRSYDDGEPNHSAGDPILGQIRSKGLTDSLVVVVRYFGGTKLGVGGLMNAYKTAASLALEANEVKKVLFKKSVRVQFDYADTAEVMRVISQYSMEISCQRFTDTCDWSLDCLAREAPTAAERLQLIPSVQLTWQTTDPDSLDPEA</sequence>
<dbReference type="Gene3D" id="3.30.230.30">
    <property type="entry name" value="Impact, N-terminal domain"/>
    <property type="match status" value="1"/>
</dbReference>
<comment type="similarity">
    <text evidence="1">Belongs to the IMPACT family.</text>
</comment>
<evidence type="ECO:0000259" key="2">
    <source>
        <dbReference type="Pfam" id="PF01205"/>
    </source>
</evidence>
<dbReference type="Proteomes" id="UP000013909">
    <property type="component" value="Unassembled WGS sequence"/>
</dbReference>
<feature type="domain" description="Impact N-terminal" evidence="2">
    <location>
        <begin position="19"/>
        <end position="124"/>
    </location>
</feature>
<accession>R7ZX23</accession>
<keyword evidence="4" id="KW-1185">Reference proteome</keyword>
<dbReference type="PANTHER" id="PTHR16301">
    <property type="entry name" value="IMPACT-RELATED"/>
    <property type="match status" value="1"/>
</dbReference>
<evidence type="ECO:0000256" key="1">
    <source>
        <dbReference type="ARBA" id="ARBA00007665"/>
    </source>
</evidence>
<dbReference type="InterPro" id="IPR020568">
    <property type="entry name" value="Ribosomal_Su5_D2-typ_SF"/>
</dbReference>
<dbReference type="EMBL" id="AQHR01000029">
    <property type="protein sequence ID" value="EON78607.1"/>
    <property type="molecule type" value="Genomic_DNA"/>
</dbReference>
<dbReference type="STRING" id="1232681.ADIS_0957"/>
<name>R7ZX23_9BACT</name>
<evidence type="ECO:0000313" key="4">
    <source>
        <dbReference type="Proteomes" id="UP000013909"/>
    </source>
</evidence>
<comment type="caution">
    <text evidence="3">The sequence shown here is derived from an EMBL/GenBank/DDBJ whole genome shotgun (WGS) entry which is preliminary data.</text>
</comment>
<dbReference type="PATRIC" id="fig|1288963.3.peg.957"/>
<dbReference type="InterPro" id="IPR020569">
    <property type="entry name" value="UPF0029_Impact_CS"/>
</dbReference>
<reference evidence="3 4" key="1">
    <citation type="submission" date="2013-02" db="EMBL/GenBank/DDBJ databases">
        <title>A novel strain isolated from Lonar lake, Maharashtra, India.</title>
        <authorList>
            <person name="Singh A."/>
        </authorList>
    </citation>
    <scope>NUCLEOTIDE SEQUENCE [LARGE SCALE GENOMIC DNA]</scope>
    <source>
        <strain evidence="3 4">AK24</strain>
    </source>
</reference>
<dbReference type="InterPro" id="IPR036956">
    <property type="entry name" value="Impact_N_sf"/>
</dbReference>
<organism evidence="3 4">
    <name type="scientific">Lunatimonas lonarensis</name>
    <dbReference type="NCBI Taxonomy" id="1232681"/>
    <lineage>
        <taxon>Bacteria</taxon>
        <taxon>Pseudomonadati</taxon>
        <taxon>Bacteroidota</taxon>
        <taxon>Cytophagia</taxon>
        <taxon>Cytophagales</taxon>
        <taxon>Cyclobacteriaceae</taxon>
    </lineage>
</organism>
<dbReference type="GO" id="GO:0006446">
    <property type="term" value="P:regulation of translational initiation"/>
    <property type="evidence" value="ECO:0007669"/>
    <property type="project" value="TreeGrafter"/>
</dbReference>
<dbReference type="GO" id="GO:0005737">
    <property type="term" value="C:cytoplasm"/>
    <property type="evidence" value="ECO:0007669"/>
    <property type="project" value="TreeGrafter"/>
</dbReference>
<gene>
    <name evidence="3" type="ORF">ADIS_0957</name>
</gene>
<dbReference type="Pfam" id="PF01205">
    <property type="entry name" value="Impact_N"/>
    <property type="match status" value="1"/>
</dbReference>
<proteinExistence type="inferred from homology"/>
<dbReference type="PROSITE" id="PS00910">
    <property type="entry name" value="UPF0029"/>
    <property type="match status" value="1"/>
</dbReference>
<dbReference type="SUPFAM" id="SSF54211">
    <property type="entry name" value="Ribosomal protein S5 domain 2-like"/>
    <property type="match status" value="1"/>
</dbReference>
<dbReference type="PANTHER" id="PTHR16301:SF20">
    <property type="entry name" value="IMPACT FAMILY MEMBER YIGZ"/>
    <property type="match status" value="1"/>
</dbReference>
<evidence type="ECO:0000313" key="3">
    <source>
        <dbReference type="EMBL" id="EON78607.1"/>
    </source>
</evidence>
<dbReference type="InterPro" id="IPR023582">
    <property type="entry name" value="Impact"/>
</dbReference>
<dbReference type="RefSeq" id="WP_010853105.1">
    <property type="nucleotide sequence ID" value="NZ_AQHR01000029.1"/>
</dbReference>
<dbReference type="OrthoDB" id="9813771at2"/>
<protein>
    <recommendedName>
        <fullName evidence="2">Impact N-terminal domain-containing protein</fullName>
    </recommendedName>
</protein>